<gene>
    <name evidence="2" type="ORF">GBG18_00175</name>
</gene>
<keyword evidence="1" id="KW-0732">Signal</keyword>
<organism evidence="2 3">
    <name type="scientific">Poseidonibacter ostreae</name>
    <dbReference type="NCBI Taxonomy" id="2654171"/>
    <lineage>
        <taxon>Bacteria</taxon>
        <taxon>Pseudomonadati</taxon>
        <taxon>Campylobacterota</taxon>
        <taxon>Epsilonproteobacteria</taxon>
        <taxon>Campylobacterales</taxon>
        <taxon>Arcobacteraceae</taxon>
        <taxon>Poseidonibacter</taxon>
    </lineage>
</organism>
<sequence>MRNIILTVCAVFVFTGCVSSNSNYAVPKNVNLVTQDIQGTWTGNAKQFNNNTEWSVKVNIVDGKYTISYPSLNCGGVLTLLKSTKTQVNFREKITYGKLKCVDNGIATIKLTSSNTSEYKWYYNNGKHGASGFLEKR</sequence>
<dbReference type="RefSeq" id="WP_152187310.1">
    <property type="nucleotide sequence ID" value="NZ_WFKJ01000001.1"/>
</dbReference>
<evidence type="ECO:0000256" key="1">
    <source>
        <dbReference type="SAM" id="SignalP"/>
    </source>
</evidence>
<feature type="chain" id="PRO_5047244303" description="Lipoprotein" evidence="1">
    <location>
        <begin position="26"/>
        <end position="137"/>
    </location>
</feature>
<dbReference type="Proteomes" id="UP000461010">
    <property type="component" value="Unassembled WGS sequence"/>
</dbReference>
<proteinExistence type="predicted"/>
<feature type="signal peptide" evidence="1">
    <location>
        <begin position="1"/>
        <end position="25"/>
    </location>
</feature>
<name>A0ABQ6VQA9_9BACT</name>
<dbReference type="PROSITE" id="PS51257">
    <property type="entry name" value="PROKAR_LIPOPROTEIN"/>
    <property type="match status" value="1"/>
</dbReference>
<keyword evidence="3" id="KW-1185">Reference proteome</keyword>
<evidence type="ECO:0000313" key="3">
    <source>
        <dbReference type="Proteomes" id="UP000461010"/>
    </source>
</evidence>
<comment type="caution">
    <text evidence="2">The sequence shown here is derived from an EMBL/GenBank/DDBJ whole genome shotgun (WGS) entry which is preliminary data.</text>
</comment>
<protein>
    <recommendedName>
        <fullName evidence="4">Lipoprotein</fullName>
    </recommendedName>
</protein>
<reference evidence="2 3" key="1">
    <citation type="submission" date="2019-10" db="EMBL/GenBank/DDBJ databases">
        <title>Poseidonibacter ostreae sp. nov., isolated from the gut of the Ostrea denselamellosa.</title>
        <authorList>
            <person name="Choi A."/>
        </authorList>
    </citation>
    <scope>NUCLEOTIDE SEQUENCE [LARGE SCALE GENOMIC DNA]</scope>
    <source>
        <strain evidence="2 3">SJOD-M-5</strain>
    </source>
</reference>
<evidence type="ECO:0000313" key="2">
    <source>
        <dbReference type="EMBL" id="KAB7892924.1"/>
    </source>
</evidence>
<accession>A0ABQ6VQA9</accession>
<evidence type="ECO:0008006" key="4">
    <source>
        <dbReference type="Google" id="ProtNLM"/>
    </source>
</evidence>
<dbReference type="EMBL" id="WFKJ01000001">
    <property type="protein sequence ID" value="KAB7892924.1"/>
    <property type="molecule type" value="Genomic_DNA"/>
</dbReference>